<dbReference type="EMBL" id="JARQZJ010000013">
    <property type="protein sequence ID" value="KAK9872843.1"/>
    <property type="molecule type" value="Genomic_DNA"/>
</dbReference>
<sequence length="115" mass="13557">MNVMRVINRNRLVRSHAGWCHQMKVPGGCSFGRKRGPPGLMLTALSAHKPKVFEDHDRYMRNMQDERQSKSRLLKIAVFGRPSEVRKGRFFCERWGVQNLEDFEQIYIVRIKNIL</sequence>
<evidence type="ECO:0000313" key="1">
    <source>
        <dbReference type="EMBL" id="KAK9872843.1"/>
    </source>
</evidence>
<name>A0AAW1TR86_9CUCU</name>
<accession>A0AAW1TR86</accession>
<dbReference type="Proteomes" id="UP001431783">
    <property type="component" value="Unassembled WGS sequence"/>
</dbReference>
<dbReference type="AlphaFoldDB" id="A0AAW1TR86"/>
<gene>
    <name evidence="1" type="ORF">WA026_019630</name>
</gene>
<organism evidence="1 2">
    <name type="scientific">Henosepilachna vigintioctopunctata</name>
    <dbReference type="NCBI Taxonomy" id="420089"/>
    <lineage>
        <taxon>Eukaryota</taxon>
        <taxon>Metazoa</taxon>
        <taxon>Ecdysozoa</taxon>
        <taxon>Arthropoda</taxon>
        <taxon>Hexapoda</taxon>
        <taxon>Insecta</taxon>
        <taxon>Pterygota</taxon>
        <taxon>Neoptera</taxon>
        <taxon>Endopterygota</taxon>
        <taxon>Coleoptera</taxon>
        <taxon>Polyphaga</taxon>
        <taxon>Cucujiformia</taxon>
        <taxon>Coccinelloidea</taxon>
        <taxon>Coccinellidae</taxon>
        <taxon>Epilachninae</taxon>
        <taxon>Epilachnini</taxon>
        <taxon>Henosepilachna</taxon>
    </lineage>
</organism>
<proteinExistence type="predicted"/>
<reference evidence="1 2" key="1">
    <citation type="submission" date="2023-03" db="EMBL/GenBank/DDBJ databases">
        <title>Genome insight into feeding habits of ladybird beetles.</title>
        <authorList>
            <person name="Li H.-S."/>
            <person name="Huang Y.-H."/>
            <person name="Pang H."/>
        </authorList>
    </citation>
    <scope>NUCLEOTIDE SEQUENCE [LARGE SCALE GENOMIC DNA]</scope>
    <source>
        <strain evidence="1">SYSU_2023b</strain>
        <tissue evidence="1">Whole body</tissue>
    </source>
</reference>
<evidence type="ECO:0000313" key="2">
    <source>
        <dbReference type="Proteomes" id="UP001431783"/>
    </source>
</evidence>
<comment type="caution">
    <text evidence="1">The sequence shown here is derived from an EMBL/GenBank/DDBJ whole genome shotgun (WGS) entry which is preliminary data.</text>
</comment>
<protein>
    <submittedName>
        <fullName evidence="1">Uncharacterized protein</fullName>
    </submittedName>
</protein>
<keyword evidence="2" id="KW-1185">Reference proteome</keyword>